<proteinExistence type="predicted"/>
<name>A0A0E9WVQ6_ANGAN</name>
<protein>
    <submittedName>
        <fullName evidence="1">Uncharacterized protein</fullName>
    </submittedName>
</protein>
<accession>A0A0E9WVQ6</accession>
<reference evidence="1" key="1">
    <citation type="submission" date="2014-11" db="EMBL/GenBank/DDBJ databases">
        <authorList>
            <person name="Amaro Gonzalez C."/>
        </authorList>
    </citation>
    <scope>NUCLEOTIDE SEQUENCE</scope>
</reference>
<reference evidence="1" key="2">
    <citation type="journal article" date="2015" name="Fish Shellfish Immunol.">
        <title>Early steps in the European eel (Anguilla anguilla)-Vibrio vulnificus interaction in the gills: Role of the RtxA13 toxin.</title>
        <authorList>
            <person name="Callol A."/>
            <person name="Pajuelo D."/>
            <person name="Ebbesson L."/>
            <person name="Teles M."/>
            <person name="MacKenzie S."/>
            <person name="Amaro C."/>
        </authorList>
    </citation>
    <scope>NUCLEOTIDE SEQUENCE</scope>
</reference>
<organism evidence="1">
    <name type="scientific">Anguilla anguilla</name>
    <name type="common">European freshwater eel</name>
    <name type="synonym">Muraena anguilla</name>
    <dbReference type="NCBI Taxonomy" id="7936"/>
    <lineage>
        <taxon>Eukaryota</taxon>
        <taxon>Metazoa</taxon>
        <taxon>Chordata</taxon>
        <taxon>Craniata</taxon>
        <taxon>Vertebrata</taxon>
        <taxon>Euteleostomi</taxon>
        <taxon>Actinopterygii</taxon>
        <taxon>Neopterygii</taxon>
        <taxon>Teleostei</taxon>
        <taxon>Anguilliformes</taxon>
        <taxon>Anguillidae</taxon>
        <taxon>Anguilla</taxon>
    </lineage>
</organism>
<sequence length="71" mass="8768">MVYYHFHNVIKYKTLPSNVYEEHNKRFVQLFMRNRSENPEYFIFWALRDEPDTNTIHVFTGQTTRLKLLTQ</sequence>
<evidence type="ECO:0000313" key="1">
    <source>
        <dbReference type="EMBL" id="JAH94494.1"/>
    </source>
</evidence>
<dbReference type="EMBL" id="GBXM01014083">
    <property type="protein sequence ID" value="JAH94494.1"/>
    <property type="molecule type" value="Transcribed_RNA"/>
</dbReference>
<dbReference type="AlphaFoldDB" id="A0A0E9WVQ6"/>